<evidence type="ECO:0000256" key="3">
    <source>
        <dbReference type="ARBA" id="ARBA00022833"/>
    </source>
</evidence>
<organism evidence="5 6">
    <name type="scientific">Owenia fusiformis</name>
    <name type="common">Polychaete worm</name>
    <dbReference type="NCBI Taxonomy" id="6347"/>
    <lineage>
        <taxon>Eukaryota</taxon>
        <taxon>Metazoa</taxon>
        <taxon>Spiralia</taxon>
        <taxon>Lophotrochozoa</taxon>
        <taxon>Annelida</taxon>
        <taxon>Polychaeta</taxon>
        <taxon>Sedentaria</taxon>
        <taxon>Canalipalpata</taxon>
        <taxon>Sabellida</taxon>
        <taxon>Oweniida</taxon>
        <taxon>Oweniidae</taxon>
        <taxon>Owenia</taxon>
    </lineage>
</organism>
<feature type="compositionally biased region" description="Polar residues" evidence="4">
    <location>
        <begin position="572"/>
        <end position="584"/>
    </location>
</feature>
<accession>A0A8J1TUY5</accession>
<feature type="compositionally biased region" description="Polar residues" evidence="4">
    <location>
        <begin position="416"/>
        <end position="425"/>
    </location>
</feature>
<comment type="caution">
    <text evidence="5">The sequence shown here is derived from an EMBL/GenBank/DDBJ whole genome shotgun (WGS) entry which is preliminary data.</text>
</comment>
<dbReference type="InterPro" id="IPR048839">
    <property type="entry name" value="SPATA2_PUB-like"/>
</dbReference>
<keyword evidence="2" id="KW-0863">Zinc-finger</keyword>
<name>A0A8J1TUY5_OWEFU</name>
<dbReference type="GO" id="GO:0005737">
    <property type="term" value="C:cytoplasm"/>
    <property type="evidence" value="ECO:0007669"/>
    <property type="project" value="TreeGrafter"/>
</dbReference>
<dbReference type="Gene3D" id="1.20.58.2190">
    <property type="match status" value="1"/>
</dbReference>
<evidence type="ECO:0000313" key="6">
    <source>
        <dbReference type="Proteomes" id="UP000749559"/>
    </source>
</evidence>
<dbReference type="GO" id="GO:0008270">
    <property type="term" value="F:zinc ion binding"/>
    <property type="evidence" value="ECO:0007669"/>
    <property type="project" value="UniProtKB-KW"/>
</dbReference>
<evidence type="ECO:0000256" key="4">
    <source>
        <dbReference type="SAM" id="MobiDB-lite"/>
    </source>
</evidence>
<dbReference type="PANTHER" id="PTHR15326">
    <property type="entry name" value="SPERMATOGENESIS-ASSOCIATED PROTEIN 2/TAMOZHENNIC"/>
    <property type="match status" value="1"/>
</dbReference>
<dbReference type="SUPFAM" id="SSF90209">
    <property type="entry name" value="Ran binding protein zinc finger-like"/>
    <property type="match status" value="1"/>
</dbReference>
<sequence>MDEPIAMNENRRHLFDRYFQLVVLDYALYGQFGKNRAQIKEETRTFLSTTRPDSCYYKAYLEIIQLNVNKDPYWNAKDGKDAFEKLEIYALNVQSKPWKKLYNKIKKYNGAFYTLVKVHLERAEVILEDMGYVPNQMTYTIDNNAKRNSTNLQKVAFECFFASIECEIIHEIYLDMRNRNFTVAQVLKCRLNFQGGVGESGEWMEEKLKPEGTRHIVEVHRENEDIDPESIHLRHAPKSHVGRAKLLKTDSGYGSKLSQQVVRKQPQWSDEQYISHSINARETPDKVISLVRDQDQIEPSMEEDIYGAPDMPGGDGIETPMTIDDQLQFSLNLVKDGNLQRPTSDTKDDEWTLVRSTLKSRYGEKYYDGVGQRPDLLKQGNKDSPSKSDDLLKYTTKSPKESIHYKSAPPIVSDPQDYNTKSIDLSSEIKHPPPPVTNTRKNKSELRKDPSIEAIEEKHKELEKKHRAELNPVWSRDGSTGRELRSRGRDRDMVQSTYDNVDGNFVTEQHAMHTTLYDAENVLLNKIQDPVPSPTFKSPRSYSEAAQVKASRGPPVSPRPSSTPKAHPLSKPLQSNNYEYQAQRSPKEVVTKSVTTGGRSEPSSGHVFDKYQDENQLKTWQCAGCTFANTYHNKVCEMCDKTRSTPGSLERDIVKPYSKECALCTYVNKPEAKNCEVCNCNLNGGGSTVV</sequence>
<feature type="compositionally biased region" description="Basic and acidic residues" evidence="4">
    <location>
        <begin position="380"/>
        <end position="404"/>
    </location>
</feature>
<gene>
    <name evidence="5" type="ORF">OFUS_LOCUS6397</name>
</gene>
<keyword evidence="3" id="KW-0862">Zinc</keyword>
<dbReference type="InterPro" id="IPR001876">
    <property type="entry name" value="Znf_RanBP2"/>
</dbReference>
<dbReference type="PROSITE" id="PS01358">
    <property type="entry name" value="ZF_RANBP2_1"/>
    <property type="match status" value="1"/>
</dbReference>
<keyword evidence="1" id="KW-0479">Metal-binding</keyword>
<protein>
    <submittedName>
        <fullName evidence="5">Uncharacterized protein</fullName>
    </submittedName>
</protein>
<dbReference type="AlphaFoldDB" id="A0A8J1TUY5"/>
<keyword evidence="6" id="KW-1185">Reference proteome</keyword>
<feature type="compositionally biased region" description="Polar residues" evidence="4">
    <location>
        <begin position="592"/>
        <end position="603"/>
    </location>
</feature>
<evidence type="ECO:0000313" key="5">
    <source>
        <dbReference type="EMBL" id="CAH1779598.1"/>
    </source>
</evidence>
<feature type="compositionally biased region" description="Basic and acidic residues" evidence="4">
    <location>
        <begin position="479"/>
        <end position="493"/>
    </location>
</feature>
<dbReference type="EMBL" id="CAIIXF020000003">
    <property type="protein sequence ID" value="CAH1779598.1"/>
    <property type="molecule type" value="Genomic_DNA"/>
</dbReference>
<feature type="compositionally biased region" description="Basic and acidic residues" evidence="4">
    <location>
        <begin position="442"/>
        <end position="451"/>
    </location>
</feature>
<feature type="region of interest" description="Disordered" evidence="4">
    <location>
        <begin position="365"/>
        <end position="451"/>
    </location>
</feature>
<evidence type="ECO:0000256" key="2">
    <source>
        <dbReference type="ARBA" id="ARBA00022771"/>
    </source>
</evidence>
<dbReference type="Proteomes" id="UP000749559">
    <property type="component" value="Unassembled WGS sequence"/>
</dbReference>
<proteinExistence type="predicted"/>
<dbReference type="SMART" id="SM00547">
    <property type="entry name" value="ZnF_RBZ"/>
    <property type="match status" value="2"/>
</dbReference>
<dbReference type="Gene3D" id="2.30.30.380">
    <property type="entry name" value="Zn-finger domain of Sec23/24"/>
    <property type="match status" value="1"/>
</dbReference>
<dbReference type="PANTHER" id="PTHR15326:SF2">
    <property type="entry name" value="PROTEIN TAMOZHENNIC"/>
    <property type="match status" value="1"/>
</dbReference>
<evidence type="ECO:0000256" key="1">
    <source>
        <dbReference type="ARBA" id="ARBA00022723"/>
    </source>
</evidence>
<reference evidence="5" key="1">
    <citation type="submission" date="2022-03" db="EMBL/GenBank/DDBJ databases">
        <authorList>
            <person name="Martin C."/>
        </authorList>
    </citation>
    <scope>NUCLEOTIDE SEQUENCE</scope>
</reference>
<dbReference type="Pfam" id="PF21388">
    <property type="entry name" value="SPATA2_PUB-like"/>
    <property type="match status" value="1"/>
</dbReference>
<feature type="compositionally biased region" description="Low complexity" evidence="4">
    <location>
        <begin position="551"/>
        <end position="564"/>
    </location>
</feature>
<feature type="region of interest" description="Disordered" evidence="4">
    <location>
        <begin position="530"/>
        <end position="607"/>
    </location>
</feature>
<dbReference type="OrthoDB" id="9989817at2759"/>
<dbReference type="InterPro" id="IPR036443">
    <property type="entry name" value="Znf_RanBP2_sf"/>
</dbReference>
<feature type="region of interest" description="Disordered" evidence="4">
    <location>
        <begin position="473"/>
        <end position="494"/>
    </location>
</feature>